<feature type="transmembrane region" description="Helical" evidence="1">
    <location>
        <begin position="122"/>
        <end position="142"/>
    </location>
</feature>
<sequence length="161" mass="17373">MARIQLPIALNDRGEEHSPRLRLASLIISVGATVAAAAAFSFDGPNYLLIPTCIIAAWDIIYLIRSATIQSKTAARMDVFACLTAIGFAIVYCIIVFGNVGFSCEPGADSHWCSDMMKDSAAEGSATLLLFPLSLIHAILFVRDMKASQHAQGRYINGLPR</sequence>
<dbReference type="InParanoid" id="A0A0C3G4C3"/>
<name>A0A0C3G4C3_PILCF</name>
<feature type="transmembrane region" description="Helical" evidence="1">
    <location>
        <begin position="21"/>
        <end position="42"/>
    </location>
</feature>
<keyword evidence="1" id="KW-1133">Transmembrane helix</keyword>
<evidence type="ECO:0008006" key="4">
    <source>
        <dbReference type="Google" id="ProtNLM"/>
    </source>
</evidence>
<protein>
    <recommendedName>
        <fullName evidence="4">MARVEL domain-containing protein</fullName>
    </recommendedName>
</protein>
<dbReference type="AlphaFoldDB" id="A0A0C3G4C3"/>
<proteinExistence type="predicted"/>
<reference evidence="2 3" key="1">
    <citation type="submission" date="2014-04" db="EMBL/GenBank/DDBJ databases">
        <authorList>
            <consortium name="DOE Joint Genome Institute"/>
            <person name="Kuo A."/>
            <person name="Tarkka M."/>
            <person name="Buscot F."/>
            <person name="Kohler A."/>
            <person name="Nagy L.G."/>
            <person name="Floudas D."/>
            <person name="Copeland A."/>
            <person name="Barry K.W."/>
            <person name="Cichocki N."/>
            <person name="Veneault-Fourrey C."/>
            <person name="LaButti K."/>
            <person name="Lindquist E.A."/>
            <person name="Lipzen A."/>
            <person name="Lundell T."/>
            <person name="Morin E."/>
            <person name="Murat C."/>
            <person name="Sun H."/>
            <person name="Tunlid A."/>
            <person name="Henrissat B."/>
            <person name="Grigoriev I.V."/>
            <person name="Hibbett D.S."/>
            <person name="Martin F."/>
            <person name="Nordberg H.P."/>
            <person name="Cantor M.N."/>
            <person name="Hua S.X."/>
        </authorList>
    </citation>
    <scope>NUCLEOTIDE SEQUENCE [LARGE SCALE GENOMIC DNA]</scope>
    <source>
        <strain evidence="2 3">F 1598</strain>
    </source>
</reference>
<organism evidence="2 3">
    <name type="scientific">Piloderma croceum (strain F 1598)</name>
    <dbReference type="NCBI Taxonomy" id="765440"/>
    <lineage>
        <taxon>Eukaryota</taxon>
        <taxon>Fungi</taxon>
        <taxon>Dikarya</taxon>
        <taxon>Basidiomycota</taxon>
        <taxon>Agaricomycotina</taxon>
        <taxon>Agaricomycetes</taxon>
        <taxon>Agaricomycetidae</taxon>
        <taxon>Atheliales</taxon>
        <taxon>Atheliaceae</taxon>
        <taxon>Piloderma</taxon>
    </lineage>
</organism>
<evidence type="ECO:0000313" key="3">
    <source>
        <dbReference type="Proteomes" id="UP000054166"/>
    </source>
</evidence>
<keyword evidence="1" id="KW-0812">Transmembrane</keyword>
<accession>A0A0C3G4C3</accession>
<keyword evidence="1" id="KW-0472">Membrane</keyword>
<dbReference type="EMBL" id="KN832981">
    <property type="protein sequence ID" value="KIM86644.1"/>
    <property type="molecule type" value="Genomic_DNA"/>
</dbReference>
<feature type="transmembrane region" description="Helical" evidence="1">
    <location>
        <begin position="79"/>
        <end position="102"/>
    </location>
</feature>
<feature type="transmembrane region" description="Helical" evidence="1">
    <location>
        <begin position="48"/>
        <end position="67"/>
    </location>
</feature>
<keyword evidence="3" id="KW-1185">Reference proteome</keyword>
<gene>
    <name evidence="2" type="ORF">PILCRDRAFT_815881</name>
</gene>
<dbReference type="Proteomes" id="UP000054166">
    <property type="component" value="Unassembled WGS sequence"/>
</dbReference>
<dbReference type="HOGENOM" id="CLU_1644356_0_0_1"/>
<reference evidence="3" key="2">
    <citation type="submission" date="2015-01" db="EMBL/GenBank/DDBJ databases">
        <title>Evolutionary Origins and Diversification of the Mycorrhizal Mutualists.</title>
        <authorList>
            <consortium name="DOE Joint Genome Institute"/>
            <consortium name="Mycorrhizal Genomics Consortium"/>
            <person name="Kohler A."/>
            <person name="Kuo A."/>
            <person name="Nagy L.G."/>
            <person name="Floudas D."/>
            <person name="Copeland A."/>
            <person name="Barry K.W."/>
            <person name="Cichocki N."/>
            <person name="Veneault-Fourrey C."/>
            <person name="LaButti K."/>
            <person name="Lindquist E.A."/>
            <person name="Lipzen A."/>
            <person name="Lundell T."/>
            <person name="Morin E."/>
            <person name="Murat C."/>
            <person name="Riley R."/>
            <person name="Ohm R."/>
            <person name="Sun H."/>
            <person name="Tunlid A."/>
            <person name="Henrissat B."/>
            <person name="Grigoriev I.V."/>
            <person name="Hibbett D.S."/>
            <person name="Martin F."/>
        </authorList>
    </citation>
    <scope>NUCLEOTIDE SEQUENCE [LARGE SCALE GENOMIC DNA]</scope>
    <source>
        <strain evidence="3">F 1598</strain>
    </source>
</reference>
<evidence type="ECO:0000313" key="2">
    <source>
        <dbReference type="EMBL" id="KIM86644.1"/>
    </source>
</evidence>
<evidence type="ECO:0000256" key="1">
    <source>
        <dbReference type="SAM" id="Phobius"/>
    </source>
</evidence>
<dbReference type="OrthoDB" id="3235355at2759"/>